<dbReference type="InterPro" id="IPR036864">
    <property type="entry name" value="Zn2-C6_fun-type_DNA-bd_sf"/>
</dbReference>
<feature type="region of interest" description="Disordered" evidence="4">
    <location>
        <begin position="151"/>
        <end position="173"/>
    </location>
</feature>
<keyword evidence="7" id="KW-1185">Reference proteome</keyword>
<name>A0ABP0DLP9_9PEZI</name>
<organism evidence="6 7">
    <name type="scientific">Sporothrix epigloea</name>
    <dbReference type="NCBI Taxonomy" id="1892477"/>
    <lineage>
        <taxon>Eukaryota</taxon>
        <taxon>Fungi</taxon>
        <taxon>Dikarya</taxon>
        <taxon>Ascomycota</taxon>
        <taxon>Pezizomycotina</taxon>
        <taxon>Sordariomycetes</taxon>
        <taxon>Sordariomycetidae</taxon>
        <taxon>Ophiostomatales</taxon>
        <taxon>Ophiostomataceae</taxon>
        <taxon>Sporothrix</taxon>
    </lineage>
</organism>
<evidence type="ECO:0000256" key="4">
    <source>
        <dbReference type="SAM" id="MobiDB-lite"/>
    </source>
</evidence>
<evidence type="ECO:0000256" key="3">
    <source>
        <dbReference type="ARBA" id="ARBA00023242"/>
    </source>
</evidence>
<evidence type="ECO:0000256" key="2">
    <source>
        <dbReference type="ARBA" id="ARBA00022723"/>
    </source>
</evidence>
<evidence type="ECO:0000313" key="7">
    <source>
        <dbReference type="Proteomes" id="UP001642502"/>
    </source>
</evidence>
<feature type="domain" description="Zn(2)-C6 fungal-type" evidence="5">
    <location>
        <begin position="12"/>
        <end position="33"/>
    </location>
</feature>
<dbReference type="Gene3D" id="4.10.240.10">
    <property type="entry name" value="Zn(2)-C6 fungal-type DNA-binding domain"/>
    <property type="match status" value="1"/>
</dbReference>
<dbReference type="Pfam" id="PF04082">
    <property type="entry name" value="Fungal_trans"/>
    <property type="match status" value="1"/>
</dbReference>
<comment type="caution">
    <text evidence="6">The sequence shown here is derived from an EMBL/GenBank/DDBJ whole genome shotgun (WGS) entry which is preliminary data.</text>
</comment>
<dbReference type="SUPFAM" id="SSF57701">
    <property type="entry name" value="Zn2/Cys6 DNA-binding domain"/>
    <property type="match status" value="1"/>
</dbReference>
<dbReference type="CDD" id="cd00067">
    <property type="entry name" value="GAL4"/>
    <property type="match status" value="1"/>
</dbReference>
<gene>
    <name evidence="6" type="ORF">SEPCBS119000_002695</name>
</gene>
<dbReference type="Proteomes" id="UP001642502">
    <property type="component" value="Unassembled WGS sequence"/>
</dbReference>
<dbReference type="CDD" id="cd12148">
    <property type="entry name" value="fungal_TF_MHR"/>
    <property type="match status" value="1"/>
</dbReference>
<dbReference type="InterPro" id="IPR001138">
    <property type="entry name" value="Zn2Cys6_DnaBD"/>
</dbReference>
<evidence type="ECO:0000256" key="1">
    <source>
        <dbReference type="ARBA" id="ARBA00004123"/>
    </source>
</evidence>
<keyword evidence="3" id="KW-0539">Nucleus</keyword>
<dbReference type="PANTHER" id="PTHR31001">
    <property type="entry name" value="UNCHARACTERIZED TRANSCRIPTIONAL REGULATORY PROTEIN"/>
    <property type="match status" value="1"/>
</dbReference>
<feature type="compositionally biased region" description="Low complexity" evidence="4">
    <location>
        <begin position="160"/>
        <end position="171"/>
    </location>
</feature>
<accession>A0ABP0DLP9</accession>
<dbReference type="Pfam" id="PF00172">
    <property type="entry name" value="Zn_clus"/>
    <property type="match status" value="1"/>
</dbReference>
<evidence type="ECO:0000313" key="6">
    <source>
        <dbReference type="EMBL" id="CAK7267721.1"/>
    </source>
</evidence>
<comment type="subcellular location">
    <subcellularLocation>
        <location evidence="1">Nucleus</location>
    </subcellularLocation>
</comment>
<proteinExistence type="predicted"/>
<keyword evidence="2" id="KW-0479">Metal-binding</keyword>
<dbReference type="PROSITE" id="PS50048">
    <property type="entry name" value="ZN2_CY6_FUNGAL_2"/>
    <property type="match status" value="1"/>
</dbReference>
<evidence type="ECO:0000259" key="5">
    <source>
        <dbReference type="PROSITE" id="PS50048"/>
    </source>
</evidence>
<dbReference type="InterPro" id="IPR007219">
    <property type="entry name" value="XnlR_reg_dom"/>
</dbReference>
<dbReference type="EMBL" id="CAWUON010000030">
    <property type="protein sequence ID" value="CAK7267721.1"/>
    <property type="molecule type" value="Genomic_DNA"/>
</dbReference>
<reference evidence="6 7" key="1">
    <citation type="submission" date="2024-01" db="EMBL/GenBank/DDBJ databases">
        <authorList>
            <person name="Allen C."/>
            <person name="Tagirdzhanova G."/>
        </authorList>
    </citation>
    <scope>NUCLEOTIDE SEQUENCE [LARGE SCALE GENOMIC DNA]</scope>
    <source>
        <strain evidence="6 7">CBS 119000</strain>
    </source>
</reference>
<dbReference type="PANTHER" id="PTHR31001:SF85">
    <property type="entry name" value="ZN(II)2CYS6 TRANSCRIPTION FACTOR (EUROFUNG)"/>
    <property type="match status" value="1"/>
</dbReference>
<dbReference type="InterPro" id="IPR050613">
    <property type="entry name" value="Sec_Metabolite_Reg"/>
</dbReference>
<protein>
    <recommendedName>
        <fullName evidence="5">Zn(2)-C6 fungal-type domain-containing protein</fullName>
    </recommendedName>
</protein>
<sequence>MSSLPSDIQKHACSTCARRKIRCDRRQPCSNCVAQARIVNKKRRSRDGIVKGQDQDPGCVYVEPLPAQRNRRKAVRAASSAQTDGLLDRLQVYKDLLQKNGIALPEAREETESDCRRHASQELLSHDASEDGDGQTMVDERIWIASPWEDKMARRPGPTPTTTAETPSSGADTLAVSESVTDKSGSTPFVLHTEAADDELKLWQSMPPELRNPPVSSVFARRFFNQKTSAERAAEETAVALDHTTPLPIAYSILGTTSPVPIQHPEPRMILYLWQTFVDNVNPFMRIVHVPTMHQQIVDASWDAAHAPPTTGALLFAIYALALTSMTAQAYANMIASIHTGPAKQSAQPLPPKSQLLTQYRHGAMQCLAEAGLLTTRRIDVLQAFTLLILTETDSELASTLASIAVHLGQKMNLHREARRLSSDMDQGSAWDSGGGASHSATAPRLSLFEREMSVRLWWQIRGIEARMRQAVSLRYAHNPGNAGHGCGNFFGSDLLPPPELVSMRMPLNVNDADLHPAMTCVPVEHTGLTEMLYLRVKYHTVLWMQAFARKNFLSGHSAATASVATPAGHLFRTQLLPDLKSRAVDELDQLYLEICHRHADPRIPLHAVSSGMARMAVAKLRFQAYHPRTTAVQPPLPAATATATATTGGRGYVAPAFSQHNADAAFRHALALLESCFGCQQVPSIGKSFAALQLLADVVMRVIVDAVVYLVCMLRIRTGGDEAQDEASVVSAWLVVEFFWGEYGEDLDAAANDFEQHILDLSTQQNQPPLANSRGEADDESRKLAAGATFVSAFTDLTLEAWNAREQVLRLRGPGPNSTPDFITKLRAKIAAQQMTAEVPLAAVAGWDNALYQEELVTDWGYWNSILQI</sequence>